<dbReference type="Proteomes" id="UP001377567">
    <property type="component" value="Unassembled WGS sequence"/>
</dbReference>
<gene>
    <name evidence="1" type="ORF">DAKH74_019850</name>
</gene>
<keyword evidence="2" id="KW-1185">Reference proteome</keyword>
<proteinExistence type="predicted"/>
<dbReference type="InterPro" id="IPR007147">
    <property type="entry name" value="TF_Vhr"/>
</dbReference>
<comment type="caution">
    <text evidence="1">The sequence shown here is derived from an EMBL/GenBank/DDBJ whole genome shotgun (WGS) entry which is preliminary data.</text>
</comment>
<name>A0AAV5RXW8_MAUHU</name>
<evidence type="ECO:0000313" key="2">
    <source>
        <dbReference type="Proteomes" id="UP001377567"/>
    </source>
</evidence>
<evidence type="ECO:0000313" key="1">
    <source>
        <dbReference type="EMBL" id="GMM55369.1"/>
    </source>
</evidence>
<accession>A0AAV5RXW8</accession>
<protein>
    <recommendedName>
        <fullName evidence="3">Transcription factor</fullName>
    </recommendedName>
</protein>
<reference evidence="1 2" key="1">
    <citation type="journal article" date="2023" name="Elife">
        <title>Identification of key yeast species and microbe-microbe interactions impacting larval growth of Drosophila in the wild.</title>
        <authorList>
            <person name="Mure A."/>
            <person name="Sugiura Y."/>
            <person name="Maeda R."/>
            <person name="Honda K."/>
            <person name="Sakurai N."/>
            <person name="Takahashi Y."/>
            <person name="Watada M."/>
            <person name="Katoh T."/>
            <person name="Gotoh A."/>
            <person name="Gotoh Y."/>
            <person name="Taniguchi I."/>
            <person name="Nakamura K."/>
            <person name="Hayashi T."/>
            <person name="Katayama T."/>
            <person name="Uemura T."/>
            <person name="Hattori Y."/>
        </authorList>
    </citation>
    <scope>NUCLEOTIDE SEQUENCE [LARGE SCALE GENOMIC DNA]</scope>
    <source>
        <strain evidence="1 2">KH-74</strain>
    </source>
</reference>
<organism evidence="1 2">
    <name type="scientific">Maudiozyma humilis</name>
    <name type="common">Sour dough yeast</name>
    <name type="synonym">Kazachstania humilis</name>
    <dbReference type="NCBI Taxonomy" id="51915"/>
    <lineage>
        <taxon>Eukaryota</taxon>
        <taxon>Fungi</taxon>
        <taxon>Dikarya</taxon>
        <taxon>Ascomycota</taxon>
        <taxon>Saccharomycotina</taxon>
        <taxon>Saccharomycetes</taxon>
        <taxon>Saccharomycetales</taxon>
        <taxon>Saccharomycetaceae</taxon>
        <taxon>Maudiozyma</taxon>
    </lineage>
</organism>
<dbReference type="Pfam" id="PF04001">
    <property type="entry name" value="Vhr1"/>
    <property type="match status" value="1"/>
</dbReference>
<sequence>MSAIDYSRVANTTGRSSAFMKYRLNKYTTSSSGTTHKIREVLNFKDEMKWKRFSNRRLELIDKFKLSKFKASEQDQNIKQIANILRTEFDYPESTLGEFEKLVTAAVQSVRRNRKRSLKRRAAAAAAAAMNNGSMNGMQMMPAFMTANGTPTTLRGNLSYTSSEPNLSAYNNFAQSAMQNPYVQAPMGFSQPMTQYIADPIYQTPGMQPNMYVMQNMTGGRSISGSNVASSMPVLAQGNEHMSYQWMTPNSNQSYSSVSMPMSMGVQGQSHNSTDLSIKSANVPLATSQDQAYDSTIKGLISNLITNVNTGKIDRSRIPAHLKESLINGIRHSKTCYEISQSTYSLKNFEDLRMNGELSVRDSVSFVIQNYFQQLISTSLEFASAKVCSPRSLASLSVELFDSHLRTNISQLPMVEVQIELLYLVLGAIIKDFGYDPNYLPLADIIHEKVKEDYPQGTPFKSDDKPAEVPMLDASLAKETPKTVKPEFHFKKINIDYKGQKQFFIFKSSDKKSITILDILENCRSKFNIPEDEVNNLAIYYNHQLIVNDIKLSQIFVALSDSDELSIEIKSLDGFGALEDTKAPQATQSPLNSKMDLAAPVLNIHDKVTTSDLNVTLPPMVNKASQNSFGSGTLPKPLLPVSK</sequence>
<dbReference type="AlphaFoldDB" id="A0AAV5RXW8"/>
<evidence type="ECO:0008006" key="3">
    <source>
        <dbReference type="Google" id="ProtNLM"/>
    </source>
</evidence>
<dbReference type="EMBL" id="BTGD01000005">
    <property type="protein sequence ID" value="GMM55369.1"/>
    <property type="molecule type" value="Genomic_DNA"/>
</dbReference>